<keyword evidence="5" id="KW-0949">S-adenosyl-L-methionine</keyword>
<evidence type="ECO:0000256" key="2">
    <source>
        <dbReference type="ARBA" id="ARBA00022679"/>
    </source>
</evidence>
<protein>
    <submittedName>
        <fullName evidence="6">DNA (Cytosine-5)-methyltransferase 1</fullName>
    </submittedName>
</protein>
<evidence type="ECO:0000256" key="4">
    <source>
        <dbReference type="ARBA" id="ARBA00047422"/>
    </source>
</evidence>
<dbReference type="SUPFAM" id="SSF53335">
    <property type="entry name" value="S-adenosyl-L-methionine-dependent methyltransferases"/>
    <property type="match status" value="1"/>
</dbReference>
<dbReference type="InterPro" id="IPR029063">
    <property type="entry name" value="SAM-dependent_MTases_sf"/>
</dbReference>
<evidence type="ECO:0000256" key="3">
    <source>
        <dbReference type="ARBA" id="ARBA00022747"/>
    </source>
</evidence>
<evidence type="ECO:0000256" key="1">
    <source>
        <dbReference type="ARBA" id="ARBA00022603"/>
    </source>
</evidence>
<evidence type="ECO:0000313" key="6">
    <source>
        <dbReference type="EMBL" id="TDP78655.1"/>
    </source>
</evidence>
<evidence type="ECO:0000256" key="5">
    <source>
        <dbReference type="PROSITE-ProRule" id="PRU01016"/>
    </source>
</evidence>
<name>A0A4R6QZP9_9BURK</name>
<keyword evidence="1 5" id="KW-0489">Methyltransferase</keyword>
<accession>A0A4R6QZP9</accession>
<dbReference type="PROSITE" id="PS51679">
    <property type="entry name" value="SAM_MT_C5"/>
    <property type="match status" value="1"/>
</dbReference>
<dbReference type="GO" id="GO:0009307">
    <property type="term" value="P:DNA restriction-modification system"/>
    <property type="evidence" value="ECO:0007669"/>
    <property type="project" value="UniProtKB-KW"/>
</dbReference>
<organism evidence="6 7">
    <name type="scientific">Aquabacterium commune</name>
    <dbReference type="NCBI Taxonomy" id="70586"/>
    <lineage>
        <taxon>Bacteria</taxon>
        <taxon>Pseudomonadati</taxon>
        <taxon>Pseudomonadota</taxon>
        <taxon>Betaproteobacteria</taxon>
        <taxon>Burkholderiales</taxon>
        <taxon>Aquabacterium</taxon>
    </lineage>
</organism>
<keyword evidence="7" id="KW-1185">Reference proteome</keyword>
<dbReference type="Pfam" id="PF00145">
    <property type="entry name" value="DNA_methylase"/>
    <property type="match status" value="1"/>
</dbReference>
<sequence length="485" mass="52982">MMLHYLVRSVGLNRGAPRIFLDGPLLRATGFRPGSRFDLQLDVQRCCIELVLASGGERKTSSRKRADAEESVIDINGREVLRSFPAGMAVRIELYADRVLISPLASELARIARLRRLLTCEAQGWISSASLAHGIGVMAKAAHLGFARKGMALRLVAAVELDARWIDQACERNDAWSQETMGIAAPLQEVVQDGALLRRIGLVDLVEAGLPCSGASRAGKAKRRLGCMEDHPEVGHLVAPAIGVVQSCQPIAFMLENVTSYANEASAAILRLMLRDMAYDVHEVVLEATAFGAMEGRTRWFLVAVTCGIELDVQHALELHLQRFRPPARYVGELLDPVPLDDPSWRSFAYIGEKADRDALVGNGFSPQVVEAHSIEVPTLRKGYQKAGSTDPLLQHPSKPELRRQFTVAEHARFKGVPEHLVDGLSFTAGHQALGQSIAVEPVAWLFEVLAGALKDWAKDARSNARHAFDLRPGVNRSPARAVTG</sequence>
<dbReference type="GO" id="GO:0003886">
    <property type="term" value="F:DNA (cytosine-5-)-methyltransferase activity"/>
    <property type="evidence" value="ECO:0007669"/>
    <property type="project" value="UniProtKB-EC"/>
</dbReference>
<evidence type="ECO:0000313" key="7">
    <source>
        <dbReference type="Proteomes" id="UP000294593"/>
    </source>
</evidence>
<reference evidence="6 7" key="1">
    <citation type="submission" date="2019-03" db="EMBL/GenBank/DDBJ databases">
        <title>Genomic Encyclopedia of Type Strains, Phase IV (KMG-IV): sequencing the most valuable type-strain genomes for metagenomic binning, comparative biology and taxonomic classification.</title>
        <authorList>
            <person name="Goeker M."/>
        </authorList>
    </citation>
    <scope>NUCLEOTIDE SEQUENCE [LARGE SCALE GENOMIC DNA]</scope>
    <source>
        <strain evidence="6 7">DSM 11901</strain>
    </source>
</reference>
<dbReference type="Gene3D" id="3.40.50.150">
    <property type="entry name" value="Vaccinia Virus protein VP39"/>
    <property type="match status" value="1"/>
</dbReference>
<dbReference type="GO" id="GO:0032259">
    <property type="term" value="P:methylation"/>
    <property type="evidence" value="ECO:0007669"/>
    <property type="project" value="UniProtKB-KW"/>
</dbReference>
<comment type="caution">
    <text evidence="6">The sequence shown here is derived from an EMBL/GenBank/DDBJ whole genome shotgun (WGS) entry which is preliminary data.</text>
</comment>
<keyword evidence="2 5" id="KW-0808">Transferase</keyword>
<dbReference type="RefSeq" id="WP_058087500.1">
    <property type="nucleotide sequence ID" value="NZ_SNXW01000021.1"/>
</dbReference>
<dbReference type="OrthoDB" id="5288620at2"/>
<dbReference type="Proteomes" id="UP000294593">
    <property type="component" value="Unassembled WGS sequence"/>
</dbReference>
<gene>
    <name evidence="6" type="ORF">EV672_1217</name>
</gene>
<dbReference type="AlphaFoldDB" id="A0A4R6QZP9"/>
<comment type="catalytic activity">
    <reaction evidence="4">
        <text>a 2'-deoxycytidine in DNA + S-adenosyl-L-methionine = a 5-methyl-2'-deoxycytidine in DNA + S-adenosyl-L-homocysteine + H(+)</text>
        <dbReference type="Rhea" id="RHEA:13681"/>
        <dbReference type="Rhea" id="RHEA-COMP:11369"/>
        <dbReference type="Rhea" id="RHEA-COMP:11370"/>
        <dbReference type="ChEBI" id="CHEBI:15378"/>
        <dbReference type="ChEBI" id="CHEBI:57856"/>
        <dbReference type="ChEBI" id="CHEBI:59789"/>
        <dbReference type="ChEBI" id="CHEBI:85452"/>
        <dbReference type="ChEBI" id="CHEBI:85454"/>
        <dbReference type="EC" id="2.1.1.37"/>
    </reaction>
</comment>
<dbReference type="InterPro" id="IPR001525">
    <property type="entry name" value="C5_MeTfrase"/>
</dbReference>
<dbReference type="EMBL" id="SNXW01000021">
    <property type="protein sequence ID" value="TDP78655.1"/>
    <property type="molecule type" value="Genomic_DNA"/>
</dbReference>
<feature type="active site" evidence="5">
    <location>
        <position position="212"/>
    </location>
</feature>
<proteinExistence type="inferred from homology"/>
<comment type="similarity">
    <text evidence="5">Belongs to the class I-like SAM-binding methyltransferase superfamily. C5-methyltransferase family.</text>
</comment>
<keyword evidence="3" id="KW-0680">Restriction system</keyword>